<feature type="domain" description="Integrase catalytic" evidence="2">
    <location>
        <begin position="106"/>
        <end position="269"/>
    </location>
</feature>
<sequence length="649" mass="73110">MEKDSAVMFKQSIPLEFTSSGHYCVDIRDKDIKKNQTEEEVLTVTENMSPDEKRKILLKLHKQFGHASADRLQRLIHSSGNKDKECFTILQQIVDDCEICLKYKRTKPKPAVGLPMASEYNETVAVDLHELEPGVWYLHIIDHFTRFSAGNIVKTKKSSEIVNSFIHAWISVHGAPQKLYSDNGGEFNNQEFRDMAENFNIETRATAGYSPWSNGLLERHNQTLTEIILKVKRENGCDWHTALDWALMAKNSMLNVHGYSPYQLVFGQNPNLPSVLVDKLPALEGTTVSAKVGEHISALHASRKAFTEAESSERIRRALRKQLRPTDDMYVTGDKDQKTQDKQNEPVNSQKEDEKGSINNVADGSDSEENTGSDQENISDRELNTGEEVDPRMTQIETDHDVCGDSVSPAGVKLRTGQTVTFLKQGGVGLQRATVLGRAGKASGKYKNWFNLQHIEHDGSVGQKESVDMSCVDNLQIEPTDRENDVLVTKDISFDAAKQDEMANWYKNNVFDEVTDAGQKCVSTRWVCSLKETLNGIVPKARLVARGFEELNIHELQKDSPTCASDSLRLLLAVICQNKWQVHSMDIKSAFLQGMQLSREIYVRPPPEAGKENVLWKLNKCVYGLADASLYWYNTVKEIMLIQVAKCLK</sequence>
<dbReference type="InterPro" id="IPR013103">
    <property type="entry name" value="RVT_2"/>
</dbReference>
<dbReference type="Gene3D" id="3.30.420.10">
    <property type="entry name" value="Ribonuclease H-like superfamily/Ribonuclease H"/>
    <property type="match status" value="1"/>
</dbReference>
<dbReference type="Pfam" id="PF07727">
    <property type="entry name" value="RVT_2"/>
    <property type="match status" value="1"/>
</dbReference>
<evidence type="ECO:0000313" key="3">
    <source>
        <dbReference type="EMBL" id="KAL1277262.1"/>
    </source>
</evidence>
<reference evidence="3 4" key="1">
    <citation type="submission" date="2023-09" db="EMBL/GenBank/DDBJ databases">
        <authorList>
            <person name="Wang M."/>
        </authorList>
    </citation>
    <scope>NUCLEOTIDE SEQUENCE [LARGE SCALE GENOMIC DNA]</scope>
    <source>
        <strain evidence="3">GT-2023</strain>
        <tissue evidence="3">Liver</tissue>
    </source>
</reference>
<dbReference type="PANTHER" id="PTHR37984:SF5">
    <property type="entry name" value="PROTEIN NYNRIN-LIKE"/>
    <property type="match status" value="1"/>
</dbReference>
<dbReference type="InterPro" id="IPR001584">
    <property type="entry name" value="Integrase_cat-core"/>
</dbReference>
<dbReference type="PANTHER" id="PTHR37984">
    <property type="entry name" value="PROTEIN CBG26694"/>
    <property type="match status" value="1"/>
</dbReference>
<feature type="compositionally biased region" description="Basic and acidic residues" evidence="1">
    <location>
        <begin position="333"/>
        <end position="356"/>
    </location>
</feature>
<protein>
    <recommendedName>
        <fullName evidence="2">Integrase catalytic domain-containing protein</fullName>
    </recommendedName>
</protein>
<comment type="caution">
    <text evidence="3">The sequence shown here is derived from an EMBL/GenBank/DDBJ whole genome shotgun (WGS) entry which is preliminary data.</text>
</comment>
<dbReference type="PROSITE" id="PS50994">
    <property type="entry name" value="INTEGRASE"/>
    <property type="match status" value="1"/>
</dbReference>
<feature type="region of interest" description="Disordered" evidence="1">
    <location>
        <begin position="319"/>
        <end position="390"/>
    </location>
</feature>
<accession>A0ABR3NJR2</accession>
<dbReference type="InterPro" id="IPR050951">
    <property type="entry name" value="Retrovirus_Pol_polyprotein"/>
</dbReference>
<keyword evidence="4" id="KW-1185">Reference proteome</keyword>
<proteinExistence type="predicted"/>
<gene>
    <name evidence="3" type="ORF">QQF64_023935</name>
</gene>
<evidence type="ECO:0000313" key="4">
    <source>
        <dbReference type="Proteomes" id="UP001558613"/>
    </source>
</evidence>
<dbReference type="InterPro" id="IPR012337">
    <property type="entry name" value="RNaseH-like_sf"/>
</dbReference>
<evidence type="ECO:0000259" key="2">
    <source>
        <dbReference type="PROSITE" id="PS50994"/>
    </source>
</evidence>
<dbReference type="Pfam" id="PF00665">
    <property type="entry name" value="rve"/>
    <property type="match status" value="1"/>
</dbReference>
<organism evidence="3 4">
    <name type="scientific">Cirrhinus molitorella</name>
    <name type="common">mud carp</name>
    <dbReference type="NCBI Taxonomy" id="172907"/>
    <lineage>
        <taxon>Eukaryota</taxon>
        <taxon>Metazoa</taxon>
        <taxon>Chordata</taxon>
        <taxon>Craniata</taxon>
        <taxon>Vertebrata</taxon>
        <taxon>Euteleostomi</taxon>
        <taxon>Actinopterygii</taxon>
        <taxon>Neopterygii</taxon>
        <taxon>Teleostei</taxon>
        <taxon>Ostariophysi</taxon>
        <taxon>Cypriniformes</taxon>
        <taxon>Cyprinidae</taxon>
        <taxon>Labeoninae</taxon>
        <taxon>Labeonini</taxon>
        <taxon>Cirrhinus</taxon>
    </lineage>
</organism>
<evidence type="ECO:0000256" key="1">
    <source>
        <dbReference type="SAM" id="MobiDB-lite"/>
    </source>
</evidence>
<dbReference type="SUPFAM" id="SSF53098">
    <property type="entry name" value="Ribonuclease H-like"/>
    <property type="match status" value="1"/>
</dbReference>
<dbReference type="EMBL" id="JAYMGO010000003">
    <property type="protein sequence ID" value="KAL1277262.1"/>
    <property type="molecule type" value="Genomic_DNA"/>
</dbReference>
<name>A0ABR3NJR2_9TELE</name>
<dbReference type="Proteomes" id="UP001558613">
    <property type="component" value="Unassembled WGS sequence"/>
</dbReference>
<dbReference type="InterPro" id="IPR036397">
    <property type="entry name" value="RNaseH_sf"/>
</dbReference>